<dbReference type="PANTHER" id="PTHR11070:SF2">
    <property type="entry name" value="ATP-DEPENDENT DNA HELICASE SRS2"/>
    <property type="match status" value="1"/>
</dbReference>
<dbReference type="CDD" id="cd17932">
    <property type="entry name" value="DEXQc_UvrD"/>
    <property type="match status" value="1"/>
</dbReference>
<dbReference type="GO" id="GO:0016787">
    <property type="term" value="F:hydrolase activity"/>
    <property type="evidence" value="ECO:0007669"/>
    <property type="project" value="UniProtKB-KW"/>
</dbReference>
<evidence type="ECO:0000256" key="4">
    <source>
        <dbReference type="ARBA" id="ARBA00022806"/>
    </source>
</evidence>
<dbReference type="EC" id="5.6.2.4" evidence="9"/>
<dbReference type="InterPro" id="IPR025916">
    <property type="entry name" value="YdjO"/>
</dbReference>
<evidence type="ECO:0000256" key="9">
    <source>
        <dbReference type="ARBA" id="ARBA00034808"/>
    </source>
</evidence>
<evidence type="ECO:0000256" key="8">
    <source>
        <dbReference type="ARBA" id="ARBA00034617"/>
    </source>
</evidence>
<reference evidence="14 15" key="1">
    <citation type="submission" date="2023-07" db="EMBL/GenBank/DDBJ databases">
        <title>Sorghum-associated microbial communities from plants grown in Nebraska, USA.</title>
        <authorList>
            <person name="Schachtman D."/>
        </authorList>
    </citation>
    <scope>NUCLEOTIDE SEQUENCE [LARGE SCALE GENOMIC DNA]</scope>
    <source>
        <strain evidence="14 15">CC482</strain>
    </source>
</reference>
<evidence type="ECO:0000256" key="3">
    <source>
        <dbReference type="ARBA" id="ARBA00022801"/>
    </source>
</evidence>
<dbReference type="Proteomes" id="UP001229346">
    <property type="component" value="Unassembled WGS sequence"/>
</dbReference>
<dbReference type="CDD" id="cd18807">
    <property type="entry name" value="SF1_C_UvrD"/>
    <property type="match status" value="1"/>
</dbReference>
<evidence type="ECO:0000313" key="15">
    <source>
        <dbReference type="Proteomes" id="UP001229346"/>
    </source>
</evidence>
<dbReference type="Pfam" id="PF14169">
    <property type="entry name" value="YdjO"/>
    <property type="match status" value="1"/>
</dbReference>
<accession>A0ABT9TY56</accession>
<dbReference type="GO" id="GO:0003678">
    <property type="term" value="F:DNA helicase activity"/>
    <property type="evidence" value="ECO:0007669"/>
    <property type="project" value="UniProtKB-EC"/>
</dbReference>
<keyword evidence="2 11" id="KW-0547">Nucleotide-binding</keyword>
<keyword evidence="4 11" id="KW-0347">Helicase</keyword>
<dbReference type="Gene3D" id="1.10.486.10">
    <property type="entry name" value="PCRA, domain 4"/>
    <property type="match status" value="1"/>
</dbReference>
<organism evidence="14 15">
    <name type="scientific">Paenibacillus harenae</name>
    <dbReference type="NCBI Taxonomy" id="306543"/>
    <lineage>
        <taxon>Bacteria</taxon>
        <taxon>Bacillati</taxon>
        <taxon>Bacillota</taxon>
        <taxon>Bacilli</taxon>
        <taxon>Bacillales</taxon>
        <taxon>Paenibacillaceae</taxon>
        <taxon>Paenibacillus</taxon>
    </lineage>
</organism>
<keyword evidence="15" id="KW-1185">Reference proteome</keyword>
<dbReference type="EMBL" id="JAUSSU010000001">
    <property type="protein sequence ID" value="MDQ0111119.1"/>
    <property type="molecule type" value="Genomic_DNA"/>
</dbReference>
<dbReference type="PROSITE" id="PS51198">
    <property type="entry name" value="UVRD_HELICASE_ATP_BIND"/>
    <property type="match status" value="1"/>
</dbReference>
<evidence type="ECO:0000256" key="11">
    <source>
        <dbReference type="PROSITE-ProRule" id="PRU00560"/>
    </source>
</evidence>
<evidence type="ECO:0000256" key="2">
    <source>
        <dbReference type="ARBA" id="ARBA00022741"/>
    </source>
</evidence>
<dbReference type="Pfam" id="PF13361">
    <property type="entry name" value="UvrD_C"/>
    <property type="match status" value="1"/>
</dbReference>
<evidence type="ECO:0000259" key="13">
    <source>
        <dbReference type="PROSITE" id="PS51217"/>
    </source>
</evidence>
<dbReference type="InterPro" id="IPR014017">
    <property type="entry name" value="DNA_helicase_UvrD-like_C"/>
</dbReference>
<name>A0ABT9TY56_PAEHA</name>
<dbReference type="SUPFAM" id="SSF52540">
    <property type="entry name" value="P-loop containing nucleoside triphosphate hydrolases"/>
    <property type="match status" value="1"/>
</dbReference>
<sequence>MSLTYYSYPIGIQNSSIPVADRAEADTSVQLVVGKEADAGFFRALERHGISLNRPQIAAVRHDAGPALTLAGAGSGKTSVLVCRTAYLVALRGVQPQRVLLMTFSKKAADEMKSRIRSLPVIPPQAAGGIEARTFHSFCLQLLRGSGFRQSILSETSQKLVFFKRLMRELAHTLTREYEPETLLAQLSAVKLQMIDVSELPETTSEERELKVLFTRYELWKKETDRFDFDDLLLEAYRLLSNDKALLDSLQQRFRYIMIDEFQDTNEVQYAIVKLLAAGHRNLMVVGDDDQTIYSFNGARNDYILNFEQQYPGAATIVLDINYRSTAAIVGLGNAIIRRNKLRKPKTLHVVKPKGEPPSYARVKTTQEEAVLIADTIAQQQEQGARSFGDFAVLYRTASSSRALVEQLLIRQLPFVDFGDGQLFYDNWAVKPLLAHLRLVLDRRNFDAIEAMLQTLYVNREQAMAFIWNQDKERAKKWPLIHLLDYPALKEFQKDKIKERIKLLKTLTELKPQAAIAVLRQSFYDQYLETGKQSVLTEHKEGIKEVVDELESAAQAHETIEAFLGYIDDITDKHASAAQLKKNHNAPKRSTISMMSIHKSKGLEFPAVFLLGASEGILPHASALTADKRSDRSAAQTGEDTGAEALEEERRLAYVAVTRAQEQLYISSPAVYHGKPAELSRFVLSAFQPESEEADDSQERGELALAWMCTSDSCKVWQRIITYEDAQAEQRECPLCKSPMRKGPKRLPNAIKI</sequence>
<keyword evidence="3 11" id="KW-0378">Hydrolase</keyword>
<dbReference type="PROSITE" id="PS51217">
    <property type="entry name" value="UVRD_HELICASE_CTER"/>
    <property type="match status" value="1"/>
</dbReference>
<feature type="domain" description="UvrD-like helicase C-terminal" evidence="13">
    <location>
        <begin position="327"/>
        <end position="602"/>
    </location>
</feature>
<evidence type="ECO:0000256" key="5">
    <source>
        <dbReference type="ARBA" id="ARBA00022840"/>
    </source>
</evidence>
<dbReference type="Gene3D" id="1.10.10.160">
    <property type="match status" value="1"/>
</dbReference>
<evidence type="ECO:0000259" key="12">
    <source>
        <dbReference type="PROSITE" id="PS51198"/>
    </source>
</evidence>
<gene>
    <name evidence="14" type="ORF">J2T15_000535</name>
</gene>
<evidence type="ECO:0000256" key="7">
    <source>
        <dbReference type="ARBA" id="ARBA00023235"/>
    </source>
</evidence>
<comment type="caution">
    <text evidence="14">The sequence shown here is derived from an EMBL/GenBank/DDBJ whole genome shotgun (WGS) entry which is preliminary data.</text>
</comment>
<evidence type="ECO:0000256" key="6">
    <source>
        <dbReference type="ARBA" id="ARBA00023125"/>
    </source>
</evidence>
<comment type="catalytic activity">
    <reaction evidence="10">
        <text>ATP + H2O = ADP + phosphate + H(+)</text>
        <dbReference type="Rhea" id="RHEA:13065"/>
        <dbReference type="ChEBI" id="CHEBI:15377"/>
        <dbReference type="ChEBI" id="CHEBI:15378"/>
        <dbReference type="ChEBI" id="CHEBI:30616"/>
        <dbReference type="ChEBI" id="CHEBI:43474"/>
        <dbReference type="ChEBI" id="CHEBI:456216"/>
        <dbReference type="EC" id="5.6.2.4"/>
    </reaction>
</comment>
<keyword evidence="5 11" id="KW-0067">ATP-binding</keyword>
<evidence type="ECO:0000313" key="14">
    <source>
        <dbReference type="EMBL" id="MDQ0111119.1"/>
    </source>
</evidence>
<feature type="binding site" evidence="11">
    <location>
        <begin position="71"/>
        <end position="78"/>
    </location>
    <ligand>
        <name>ATP</name>
        <dbReference type="ChEBI" id="CHEBI:30616"/>
    </ligand>
</feature>
<keyword evidence="7" id="KW-0413">Isomerase</keyword>
<proteinExistence type="inferred from homology"/>
<dbReference type="InterPro" id="IPR027417">
    <property type="entry name" value="P-loop_NTPase"/>
</dbReference>
<dbReference type="InterPro" id="IPR014016">
    <property type="entry name" value="UvrD-like_ATP-bd"/>
</dbReference>
<comment type="similarity">
    <text evidence="1">Belongs to the helicase family. UvrD subfamily.</text>
</comment>
<protein>
    <recommendedName>
        <fullName evidence="9">DNA 3'-5' helicase</fullName>
        <ecNumber evidence="9">5.6.2.4</ecNumber>
    </recommendedName>
</protein>
<dbReference type="RefSeq" id="WP_307200791.1">
    <property type="nucleotide sequence ID" value="NZ_JAUSSU010000001.1"/>
</dbReference>
<dbReference type="InterPro" id="IPR000212">
    <property type="entry name" value="DNA_helicase_UvrD/REP"/>
</dbReference>
<feature type="domain" description="UvrD-like helicase ATP-binding" evidence="12">
    <location>
        <begin position="50"/>
        <end position="326"/>
    </location>
</feature>
<dbReference type="Pfam" id="PF00580">
    <property type="entry name" value="UvrD-helicase"/>
    <property type="match status" value="1"/>
</dbReference>
<dbReference type="InterPro" id="IPR013986">
    <property type="entry name" value="DExx_box_DNA_helicase_dom_sf"/>
</dbReference>
<evidence type="ECO:0000256" key="1">
    <source>
        <dbReference type="ARBA" id="ARBA00009922"/>
    </source>
</evidence>
<keyword evidence="6" id="KW-0238">DNA-binding</keyword>
<evidence type="ECO:0000256" key="10">
    <source>
        <dbReference type="ARBA" id="ARBA00048988"/>
    </source>
</evidence>
<comment type="catalytic activity">
    <reaction evidence="8">
        <text>Couples ATP hydrolysis with the unwinding of duplex DNA by translocating in the 3'-5' direction.</text>
        <dbReference type="EC" id="5.6.2.4"/>
    </reaction>
</comment>
<dbReference type="PANTHER" id="PTHR11070">
    <property type="entry name" value="UVRD / RECB / PCRA DNA HELICASE FAMILY MEMBER"/>
    <property type="match status" value="1"/>
</dbReference>
<dbReference type="Gene3D" id="3.40.50.300">
    <property type="entry name" value="P-loop containing nucleotide triphosphate hydrolases"/>
    <property type="match status" value="2"/>
</dbReference>